<dbReference type="InterPro" id="IPR036770">
    <property type="entry name" value="Ankyrin_rpt-contain_sf"/>
</dbReference>
<feature type="repeat" description="ANK" evidence="3">
    <location>
        <begin position="385"/>
        <end position="417"/>
    </location>
</feature>
<reference evidence="5 6" key="1">
    <citation type="submission" date="2015-01" db="EMBL/GenBank/DDBJ databases">
        <title>The Genome Sequence of Cladophialophora immunda CBS83496.</title>
        <authorList>
            <consortium name="The Broad Institute Genomics Platform"/>
            <person name="Cuomo C."/>
            <person name="de Hoog S."/>
            <person name="Gorbushina A."/>
            <person name="Stielow B."/>
            <person name="Teixiera M."/>
            <person name="Abouelleil A."/>
            <person name="Chapman S.B."/>
            <person name="Priest M."/>
            <person name="Young S.K."/>
            <person name="Wortman J."/>
            <person name="Nusbaum C."/>
            <person name="Birren B."/>
        </authorList>
    </citation>
    <scope>NUCLEOTIDE SEQUENCE [LARGE SCALE GENOMIC DNA]</scope>
    <source>
        <strain evidence="5 6">CBS 83496</strain>
    </source>
</reference>
<evidence type="ECO:0000313" key="5">
    <source>
        <dbReference type="EMBL" id="KIW28129.1"/>
    </source>
</evidence>
<proteinExistence type="predicted"/>
<evidence type="ECO:0000256" key="4">
    <source>
        <dbReference type="SAM" id="SignalP"/>
    </source>
</evidence>
<dbReference type="Pfam" id="PF00023">
    <property type="entry name" value="Ank"/>
    <property type="match status" value="2"/>
</dbReference>
<keyword evidence="6" id="KW-1185">Reference proteome</keyword>
<evidence type="ECO:0000313" key="6">
    <source>
        <dbReference type="Proteomes" id="UP000054466"/>
    </source>
</evidence>
<dbReference type="PANTHER" id="PTHR24173">
    <property type="entry name" value="ANKYRIN REPEAT CONTAINING"/>
    <property type="match status" value="1"/>
</dbReference>
<dbReference type="GeneID" id="27347005"/>
<protein>
    <submittedName>
        <fullName evidence="5">Uncharacterized protein</fullName>
    </submittedName>
</protein>
<dbReference type="RefSeq" id="XP_016248345.1">
    <property type="nucleotide sequence ID" value="XM_016394926.1"/>
</dbReference>
<feature type="signal peptide" evidence="4">
    <location>
        <begin position="1"/>
        <end position="19"/>
    </location>
</feature>
<dbReference type="Gene3D" id="1.25.40.20">
    <property type="entry name" value="Ankyrin repeat-containing domain"/>
    <property type="match status" value="1"/>
</dbReference>
<dbReference type="PRINTS" id="PR01415">
    <property type="entry name" value="ANKYRIN"/>
</dbReference>
<keyword evidence="2 3" id="KW-0040">ANK repeat</keyword>
<dbReference type="HOGENOM" id="CLU_010556_0_0_1"/>
<dbReference type="EMBL" id="KN847043">
    <property type="protein sequence ID" value="KIW28129.1"/>
    <property type="molecule type" value="Genomic_DNA"/>
</dbReference>
<dbReference type="SMART" id="SM00248">
    <property type="entry name" value="ANK"/>
    <property type="match status" value="7"/>
</dbReference>
<dbReference type="OrthoDB" id="4340554at2759"/>
<evidence type="ECO:0000256" key="2">
    <source>
        <dbReference type="ARBA" id="ARBA00023043"/>
    </source>
</evidence>
<dbReference type="PROSITE" id="PS50297">
    <property type="entry name" value="ANK_REP_REGION"/>
    <property type="match status" value="3"/>
</dbReference>
<organism evidence="5 6">
    <name type="scientific">Cladophialophora immunda</name>
    <dbReference type="NCBI Taxonomy" id="569365"/>
    <lineage>
        <taxon>Eukaryota</taxon>
        <taxon>Fungi</taxon>
        <taxon>Dikarya</taxon>
        <taxon>Ascomycota</taxon>
        <taxon>Pezizomycotina</taxon>
        <taxon>Eurotiomycetes</taxon>
        <taxon>Chaetothyriomycetidae</taxon>
        <taxon>Chaetothyriales</taxon>
        <taxon>Herpotrichiellaceae</taxon>
        <taxon>Cladophialophora</taxon>
    </lineage>
</organism>
<evidence type="ECO:0000256" key="3">
    <source>
        <dbReference type="PROSITE-ProRule" id="PRU00023"/>
    </source>
</evidence>
<sequence>MDPLSFTASLIALIGAANAASQGLQKLIRLRGVPDVILALNNEVSDLQLLLHEVNSLFSEARSVHAENRGSTAPKIAGFQSLPPILEHIQAKLNDLDTILKKLPANGLKFTSKVLWLRVESNVFKIRNELGTLKHNLNTALGILTSSIALRVQVELRDLRVTTSHGQLGFSQVVAKQHSSLEKSLATILKYHDNNEGRFDKIEQGLLSLSEQVQQQQPPVIPVASHAPTPWANQEQKPPIATSGFGALQMRFSQRTRCESWCRCACHVQVSMHTPKLLRSVVGMLFIGYTGIPALSPACDSNVCKGNSEGLLHVHYFFPPWFLAKVASIALSISRANGPELCLRVANVRPEWDPIFKDCYFGDVEAVRSSLVAGKASVLDVNASNGNSLLHLAMYKSQLEVVELLIQFGAEPHAENYTRESPYDMAWNSILCFQGTSNSSKWKIDQLLKIYPNEDACVGRRKLTQLHKVVMNMLHIDLKQEVLQHPTLIDQPDADGRTPLHWAAARGNSEAVRTLLEHGASPNKTDFIMQGPLRSSLKADGPECMELLLQAGARVDQRDTWGQTCLIAAMYYSYPEFFIPALLSCGANVNASDYSGQSPIFEAVRNNHTSAVRILIRHGARINSAADNNGTTPLQGGVTNNSHDSVSELLTHKFDTGALDKAGRSVLHYAALFADVPMLRLLACARMYGLDPTVRDKQGHMAAELAHQRIEGQRAEMNEARMTQDELVDWEIAFAELLLSVTVPSRVDTRLARMEHEAEKSDSEDTTSFHSTIDHFAELGIV</sequence>
<dbReference type="Pfam" id="PF12796">
    <property type="entry name" value="Ank_2"/>
    <property type="match status" value="1"/>
</dbReference>
<dbReference type="InterPro" id="IPR002110">
    <property type="entry name" value="Ankyrin_rpt"/>
</dbReference>
<evidence type="ECO:0000256" key="1">
    <source>
        <dbReference type="ARBA" id="ARBA00022737"/>
    </source>
</evidence>
<dbReference type="VEuPathDB" id="FungiDB:PV07_07811"/>
<dbReference type="PROSITE" id="PS50088">
    <property type="entry name" value="ANK_REPEAT"/>
    <property type="match status" value="3"/>
</dbReference>
<keyword evidence="1" id="KW-0677">Repeat</keyword>
<feature type="repeat" description="ANK" evidence="3">
    <location>
        <begin position="495"/>
        <end position="527"/>
    </location>
</feature>
<dbReference type="PANTHER" id="PTHR24173:SF74">
    <property type="entry name" value="ANKYRIN REPEAT DOMAIN-CONTAINING PROTEIN 16"/>
    <property type="match status" value="1"/>
</dbReference>
<feature type="chain" id="PRO_5002240064" evidence="4">
    <location>
        <begin position="20"/>
        <end position="782"/>
    </location>
</feature>
<gene>
    <name evidence="5" type="ORF">PV07_07811</name>
</gene>
<dbReference type="SUPFAM" id="SSF48403">
    <property type="entry name" value="Ankyrin repeat"/>
    <property type="match status" value="1"/>
</dbReference>
<accession>A0A0D2CWZ4</accession>
<dbReference type="AlphaFoldDB" id="A0A0D2CWZ4"/>
<dbReference type="Proteomes" id="UP000054466">
    <property type="component" value="Unassembled WGS sequence"/>
</dbReference>
<keyword evidence="4" id="KW-0732">Signal</keyword>
<feature type="repeat" description="ANK" evidence="3">
    <location>
        <begin position="595"/>
        <end position="627"/>
    </location>
</feature>
<name>A0A0D2CWZ4_9EURO</name>
<dbReference type="STRING" id="569365.A0A0D2CWZ4"/>